<organism evidence="1 2">
    <name type="scientific">Fusarium denticulatum</name>
    <dbReference type="NCBI Taxonomy" id="48507"/>
    <lineage>
        <taxon>Eukaryota</taxon>
        <taxon>Fungi</taxon>
        <taxon>Dikarya</taxon>
        <taxon>Ascomycota</taxon>
        <taxon>Pezizomycotina</taxon>
        <taxon>Sordariomycetes</taxon>
        <taxon>Hypocreomycetidae</taxon>
        <taxon>Hypocreales</taxon>
        <taxon>Nectriaceae</taxon>
        <taxon>Fusarium</taxon>
        <taxon>Fusarium fujikuroi species complex</taxon>
    </lineage>
</organism>
<gene>
    <name evidence="1" type="ORF">FDENT_11405</name>
</gene>
<name>A0A8H5TK12_9HYPO</name>
<protein>
    <submittedName>
        <fullName evidence="1">Uncharacterized protein</fullName>
    </submittedName>
</protein>
<accession>A0A8H5TK12</accession>
<dbReference type="AlphaFoldDB" id="A0A8H5TK12"/>
<keyword evidence="2" id="KW-1185">Reference proteome</keyword>
<evidence type="ECO:0000313" key="1">
    <source>
        <dbReference type="EMBL" id="KAF5669892.1"/>
    </source>
</evidence>
<comment type="caution">
    <text evidence="1">The sequence shown here is derived from an EMBL/GenBank/DDBJ whole genome shotgun (WGS) entry which is preliminary data.</text>
</comment>
<reference evidence="1 2" key="1">
    <citation type="submission" date="2020-05" db="EMBL/GenBank/DDBJ databases">
        <title>Identification and distribution of gene clusters putatively required for synthesis of sphingolipid metabolism inhibitors in phylogenetically diverse species of the filamentous fungus Fusarium.</title>
        <authorList>
            <person name="Kim H.-S."/>
            <person name="Busman M."/>
            <person name="Brown D.W."/>
            <person name="Divon H."/>
            <person name="Uhlig S."/>
            <person name="Proctor R.H."/>
        </authorList>
    </citation>
    <scope>NUCLEOTIDE SEQUENCE [LARGE SCALE GENOMIC DNA]</scope>
    <source>
        <strain evidence="1 2">NRRL 25311</strain>
    </source>
</reference>
<dbReference type="Proteomes" id="UP000562682">
    <property type="component" value="Unassembled WGS sequence"/>
</dbReference>
<sequence>MNTSATCAGFILGDPLSWPRERKPAVQRSYTLSIKLIHRSKQKVKDYSRRVVDESPDAAKGITITDIVKGNLQKLPQPERFIGLNSLIKKIPKVEGIQQYVCAYKRRKHRAAVEPSSSVNRGRRCTSAFKHRDTLISFETFIVTIMILTSPLLMRILQVVDPAIPSRQFTATPWMIHLPPSHTVDDTDIISIDDYQLKTTLVDSQSFSQLPRRQLQDPAA</sequence>
<dbReference type="EMBL" id="JAAOAK010000370">
    <property type="protein sequence ID" value="KAF5669892.1"/>
    <property type="molecule type" value="Genomic_DNA"/>
</dbReference>
<evidence type="ECO:0000313" key="2">
    <source>
        <dbReference type="Proteomes" id="UP000562682"/>
    </source>
</evidence>
<proteinExistence type="predicted"/>